<protein>
    <submittedName>
        <fullName evidence="1">Uncharacterized protein</fullName>
    </submittedName>
</protein>
<accession>A0A2P2KN35</accession>
<proteinExistence type="predicted"/>
<sequence length="10" mass="1217">MLAFLFQLFS</sequence>
<dbReference type="EMBL" id="GGEC01026655">
    <property type="protein sequence ID" value="MBX07139.1"/>
    <property type="molecule type" value="Transcribed_RNA"/>
</dbReference>
<organism evidence="1">
    <name type="scientific">Rhizophora mucronata</name>
    <name type="common">Asiatic mangrove</name>
    <dbReference type="NCBI Taxonomy" id="61149"/>
    <lineage>
        <taxon>Eukaryota</taxon>
        <taxon>Viridiplantae</taxon>
        <taxon>Streptophyta</taxon>
        <taxon>Embryophyta</taxon>
        <taxon>Tracheophyta</taxon>
        <taxon>Spermatophyta</taxon>
        <taxon>Magnoliopsida</taxon>
        <taxon>eudicotyledons</taxon>
        <taxon>Gunneridae</taxon>
        <taxon>Pentapetalae</taxon>
        <taxon>rosids</taxon>
        <taxon>fabids</taxon>
        <taxon>Malpighiales</taxon>
        <taxon>Rhizophoraceae</taxon>
        <taxon>Rhizophora</taxon>
    </lineage>
</organism>
<evidence type="ECO:0000313" key="1">
    <source>
        <dbReference type="EMBL" id="MBX07139.1"/>
    </source>
</evidence>
<name>A0A2P2KN35_RHIMU</name>
<reference evidence="1" key="1">
    <citation type="submission" date="2018-02" db="EMBL/GenBank/DDBJ databases">
        <title>Rhizophora mucronata_Transcriptome.</title>
        <authorList>
            <person name="Meera S.P."/>
            <person name="Sreeshan A."/>
            <person name="Augustine A."/>
        </authorList>
    </citation>
    <scope>NUCLEOTIDE SEQUENCE</scope>
    <source>
        <tissue evidence="1">Leaf</tissue>
    </source>
</reference>